<dbReference type="Gene3D" id="3.40.50.300">
    <property type="entry name" value="P-loop containing nucleotide triphosphate hydrolases"/>
    <property type="match status" value="1"/>
</dbReference>
<evidence type="ECO:0000313" key="2">
    <source>
        <dbReference type="Proteomes" id="UP000037891"/>
    </source>
</evidence>
<name>A0A0N0XBL3_PSESX</name>
<evidence type="ECO:0000313" key="1">
    <source>
        <dbReference type="EMBL" id="KPC31765.1"/>
    </source>
</evidence>
<comment type="caution">
    <text evidence="1">The sequence shown here is derived from an EMBL/GenBank/DDBJ whole genome shotgun (WGS) entry which is preliminary data.</text>
</comment>
<proteinExistence type="predicted"/>
<protein>
    <submittedName>
        <fullName evidence="1">Cobalamin synthesis protein/P47Kcobalamin synthesis protein/P47K</fullName>
    </submittedName>
</protein>
<accession>A0A0N0XBL3</accession>
<dbReference type="EMBL" id="LGLN01000037">
    <property type="protein sequence ID" value="KPC31765.1"/>
    <property type="molecule type" value="Genomic_DNA"/>
</dbReference>
<dbReference type="AlphaFoldDB" id="A0A0N0XBL3"/>
<gene>
    <name evidence="1" type="ORF">ABJ99_1123</name>
</gene>
<dbReference type="InterPro" id="IPR027417">
    <property type="entry name" value="P-loop_NTPase"/>
</dbReference>
<sequence length="61" mass="6841">MQKASALTNFAQAQIGFVDRLLLSKRDLVDNAAFDALSARLTRINRRVAIRTFDYGKIDLA</sequence>
<reference evidence="1 2" key="2">
    <citation type="submission" date="2015-10" db="EMBL/GenBank/DDBJ databases">
        <title>Comparative genomics and high-throughput reverse genetic screens identify a new phytobacterial MAMP and an Arabidopsis receptor required for immune elicitation.</title>
        <authorList>
            <person name="Mott G.A."/>
            <person name="Thakur S."/>
            <person name="Wang P.W."/>
            <person name="Desveaux D."/>
            <person name="Guttman D.S."/>
        </authorList>
    </citation>
    <scope>NUCLEOTIDE SEQUENCE [LARGE SCALE GENOMIC DNA]</scope>
    <source>
        <strain evidence="1 2">0788_9</strain>
    </source>
</reference>
<dbReference type="PATRIC" id="fig|81035.3.peg.1196"/>
<reference evidence="1 2" key="1">
    <citation type="submission" date="2015-07" db="EMBL/GenBank/DDBJ databases">
        <authorList>
            <person name="Noorani M."/>
        </authorList>
    </citation>
    <scope>NUCLEOTIDE SEQUENCE [LARGE SCALE GENOMIC DNA]</scope>
    <source>
        <strain evidence="1 2">0788_9</strain>
    </source>
</reference>
<dbReference type="Proteomes" id="UP000037891">
    <property type="component" value="Unassembled WGS sequence"/>
</dbReference>
<organism evidence="1 2">
    <name type="scientific">Pseudomonas syringae pv. cilantro</name>
    <dbReference type="NCBI Taxonomy" id="81035"/>
    <lineage>
        <taxon>Bacteria</taxon>
        <taxon>Pseudomonadati</taxon>
        <taxon>Pseudomonadota</taxon>
        <taxon>Gammaproteobacteria</taxon>
        <taxon>Pseudomonadales</taxon>
        <taxon>Pseudomonadaceae</taxon>
        <taxon>Pseudomonas</taxon>
        <taxon>Pseudomonas syringae</taxon>
    </lineage>
</organism>